<dbReference type="EMBL" id="UOFL01000209">
    <property type="protein sequence ID" value="VAW81007.1"/>
    <property type="molecule type" value="Genomic_DNA"/>
</dbReference>
<dbReference type="AlphaFoldDB" id="A0A3B0Z091"/>
<proteinExistence type="predicted"/>
<gene>
    <name evidence="1" type="ORF">MNBD_GAMMA12-789</name>
</gene>
<evidence type="ECO:0000313" key="1">
    <source>
        <dbReference type="EMBL" id="VAW81007.1"/>
    </source>
</evidence>
<accession>A0A3B0Z091</accession>
<feature type="non-terminal residue" evidence="1">
    <location>
        <position position="1"/>
    </location>
</feature>
<sequence length="60" mass="6421">RKQPTLTFTKDPRKTIAIKMPTKAVITVVAIKANAAGPKVKNCNIINPTGPGVGDKSKYE</sequence>
<name>A0A3B0Z091_9ZZZZ</name>
<protein>
    <submittedName>
        <fullName evidence="1">Uncharacterized protein</fullName>
    </submittedName>
</protein>
<organism evidence="1">
    <name type="scientific">hydrothermal vent metagenome</name>
    <dbReference type="NCBI Taxonomy" id="652676"/>
    <lineage>
        <taxon>unclassified sequences</taxon>
        <taxon>metagenomes</taxon>
        <taxon>ecological metagenomes</taxon>
    </lineage>
</organism>
<reference evidence="1" key="1">
    <citation type="submission" date="2018-06" db="EMBL/GenBank/DDBJ databases">
        <authorList>
            <person name="Zhirakovskaya E."/>
        </authorList>
    </citation>
    <scope>NUCLEOTIDE SEQUENCE</scope>
</reference>